<dbReference type="InterPro" id="IPR045863">
    <property type="entry name" value="CorA_TM1_TM2"/>
</dbReference>
<reference evidence="7" key="1">
    <citation type="submission" date="2023-06" db="EMBL/GenBank/DDBJ databases">
        <title>Genome-scale phylogeny and comparative genomics of the fungal order Sordariales.</title>
        <authorList>
            <consortium name="Lawrence Berkeley National Laboratory"/>
            <person name="Hensen N."/>
            <person name="Bonometti L."/>
            <person name="Westerberg I."/>
            <person name="Brannstrom I.O."/>
            <person name="Guillou S."/>
            <person name="Cros-Aarteil S."/>
            <person name="Calhoun S."/>
            <person name="Haridas S."/>
            <person name="Kuo A."/>
            <person name="Mondo S."/>
            <person name="Pangilinan J."/>
            <person name="Riley R."/>
            <person name="Labutti K."/>
            <person name="Andreopoulos B."/>
            <person name="Lipzen A."/>
            <person name="Chen C."/>
            <person name="Yanf M."/>
            <person name="Daum C."/>
            <person name="Ng V."/>
            <person name="Clum A."/>
            <person name="Steindorff A."/>
            <person name="Ohm R."/>
            <person name="Martin F."/>
            <person name="Silar P."/>
            <person name="Natvig D."/>
            <person name="Lalanne C."/>
            <person name="Gautier V."/>
            <person name="Ament-Velasquez S.L."/>
            <person name="Kruys A."/>
            <person name="Hutchinson M.I."/>
            <person name="Powell A.J."/>
            <person name="Barry K."/>
            <person name="Miller A.N."/>
            <person name="Grigoriev I.V."/>
            <person name="Debuchy R."/>
            <person name="Gladieux P."/>
            <person name="Thoren M.H."/>
            <person name="Johannesson H."/>
        </authorList>
    </citation>
    <scope>NUCLEOTIDE SEQUENCE</scope>
    <source>
        <strain evidence="7">CBS 606.72</strain>
    </source>
</reference>
<keyword evidence="3 6" id="KW-1133">Transmembrane helix</keyword>
<dbReference type="Pfam" id="PF01544">
    <property type="entry name" value="CorA"/>
    <property type="match status" value="1"/>
</dbReference>
<feature type="compositionally biased region" description="Low complexity" evidence="5">
    <location>
        <begin position="56"/>
        <end position="69"/>
    </location>
</feature>
<feature type="transmembrane region" description="Helical" evidence="6">
    <location>
        <begin position="148"/>
        <end position="169"/>
    </location>
</feature>
<gene>
    <name evidence="7" type="ORF">B0T14DRAFT_599098</name>
</gene>
<organism evidence="7 8">
    <name type="scientific">Immersiella caudata</name>
    <dbReference type="NCBI Taxonomy" id="314043"/>
    <lineage>
        <taxon>Eukaryota</taxon>
        <taxon>Fungi</taxon>
        <taxon>Dikarya</taxon>
        <taxon>Ascomycota</taxon>
        <taxon>Pezizomycotina</taxon>
        <taxon>Sordariomycetes</taxon>
        <taxon>Sordariomycetidae</taxon>
        <taxon>Sordariales</taxon>
        <taxon>Lasiosphaeriaceae</taxon>
        <taxon>Immersiella</taxon>
    </lineage>
</organism>
<feature type="compositionally biased region" description="Basic and acidic residues" evidence="5">
    <location>
        <begin position="70"/>
        <end position="87"/>
    </location>
</feature>
<evidence type="ECO:0000256" key="4">
    <source>
        <dbReference type="ARBA" id="ARBA00023136"/>
    </source>
</evidence>
<dbReference type="GO" id="GO:0046873">
    <property type="term" value="F:metal ion transmembrane transporter activity"/>
    <property type="evidence" value="ECO:0007669"/>
    <property type="project" value="InterPro"/>
</dbReference>
<dbReference type="EMBL" id="JAULSU010000001">
    <property type="protein sequence ID" value="KAK0633938.1"/>
    <property type="molecule type" value="Genomic_DNA"/>
</dbReference>
<dbReference type="AlphaFoldDB" id="A0AA40CE02"/>
<keyword evidence="2 6" id="KW-0812">Transmembrane</keyword>
<dbReference type="InterPro" id="IPR002523">
    <property type="entry name" value="MgTranspt_CorA/ZnTranspt_ZntB"/>
</dbReference>
<sequence length="294" mass="33514">MEAERMQGKDLLEIEGITRRLRSWTLDNIGLIDLVFRPDQATSGNTSGPGPEETLPSSPSDGNASASSDRPADDGDVNGHSELRHGLRDANTGLNNELQLLKFQYRNIIQGLDRLDDRAHQLSQTRLISIQIAESRKAIQQADSVRRLTTLAFIFIPLTYVASVFGADIVDMAEERSSRNFAIASVATTLATILAAMVLEQYLWPAIMRPLNAWKSYVYYFLSELDDDGKTFSIWKCVFRWTTYEWNYWHLDDTPLNWALLPLATLNLGRYRLRQLLRKFRSNKVQTESNERRG</sequence>
<evidence type="ECO:0000256" key="1">
    <source>
        <dbReference type="ARBA" id="ARBA00004141"/>
    </source>
</evidence>
<proteinExistence type="predicted"/>
<dbReference type="Proteomes" id="UP001175000">
    <property type="component" value="Unassembled WGS sequence"/>
</dbReference>
<comment type="caution">
    <text evidence="7">The sequence shown here is derived from an EMBL/GenBank/DDBJ whole genome shotgun (WGS) entry which is preliminary data.</text>
</comment>
<dbReference type="GO" id="GO:0016020">
    <property type="term" value="C:membrane"/>
    <property type="evidence" value="ECO:0007669"/>
    <property type="project" value="UniProtKB-SubCell"/>
</dbReference>
<feature type="transmembrane region" description="Helical" evidence="6">
    <location>
        <begin position="181"/>
        <end position="204"/>
    </location>
</feature>
<accession>A0AA40CE02</accession>
<evidence type="ECO:0000313" key="7">
    <source>
        <dbReference type="EMBL" id="KAK0633938.1"/>
    </source>
</evidence>
<evidence type="ECO:0000256" key="6">
    <source>
        <dbReference type="SAM" id="Phobius"/>
    </source>
</evidence>
<evidence type="ECO:0000313" key="8">
    <source>
        <dbReference type="Proteomes" id="UP001175000"/>
    </source>
</evidence>
<feature type="region of interest" description="Disordered" evidence="5">
    <location>
        <begin position="39"/>
        <end position="87"/>
    </location>
</feature>
<dbReference type="Gene3D" id="1.20.58.340">
    <property type="entry name" value="Magnesium transport protein CorA, transmembrane region"/>
    <property type="match status" value="1"/>
</dbReference>
<evidence type="ECO:0000256" key="5">
    <source>
        <dbReference type="SAM" id="MobiDB-lite"/>
    </source>
</evidence>
<dbReference type="SUPFAM" id="SSF144083">
    <property type="entry name" value="Magnesium transport protein CorA, transmembrane region"/>
    <property type="match status" value="1"/>
</dbReference>
<keyword evidence="8" id="KW-1185">Reference proteome</keyword>
<name>A0AA40CE02_9PEZI</name>
<comment type="subcellular location">
    <subcellularLocation>
        <location evidence="1">Membrane</location>
        <topology evidence="1">Multi-pass membrane protein</topology>
    </subcellularLocation>
</comment>
<evidence type="ECO:0000256" key="3">
    <source>
        <dbReference type="ARBA" id="ARBA00022989"/>
    </source>
</evidence>
<keyword evidence="4 6" id="KW-0472">Membrane</keyword>
<protein>
    <submittedName>
        <fullName evidence="7">Uncharacterized protein</fullName>
    </submittedName>
</protein>
<evidence type="ECO:0000256" key="2">
    <source>
        <dbReference type="ARBA" id="ARBA00022692"/>
    </source>
</evidence>